<dbReference type="EMBL" id="MK814680">
    <property type="protein sequence ID" value="QCI07135.1"/>
    <property type="molecule type" value="Genomic_DNA"/>
</dbReference>
<keyword evidence="1" id="KW-1133">Transmembrane helix</keyword>
<dbReference type="AlphaFoldDB" id="A0A4D6X005"/>
<gene>
    <name evidence="2" type="primary">ycf55</name>
</gene>
<dbReference type="Pfam" id="PF12452">
    <property type="entry name" value="DUF3685"/>
    <property type="match status" value="1"/>
</dbReference>
<reference evidence="2" key="2">
    <citation type="submission" date="2019-04" db="EMBL/GenBank/DDBJ databases">
        <authorList>
            <person name="Pasella M."/>
        </authorList>
    </citation>
    <scope>NUCLEOTIDE SEQUENCE</scope>
    <source>
        <strain evidence="2">HV05551</strain>
    </source>
</reference>
<accession>A0A4D6X005</accession>
<dbReference type="InterPro" id="IPR022552">
    <property type="entry name" value="UPF_Ycf55"/>
</dbReference>
<feature type="transmembrane region" description="Helical" evidence="1">
    <location>
        <begin position="292"/>
        <end position="313"/>
    </location>
</feature>
<evidence type="ECO:0000313" key="2">
    <source>
        <dbReference type="EMBL" id="QCI07135.1"/>
    </source>
</evidence>
<name>A0A4D6X005_9FLOR</name>
<proteinExistence type="predicted"/>
<dbReference type="InterPro" id="IPR017077">
    <property type="entry name" value="Uncharacterised_Ycf55_algae"/>
</dbReference>
<keyword evidence="1" id="KW-0812">Transmembrane</keyword>
<protein>
    <submittedName>
        <fullName evidence="2">Uncharacterized protein</fullName>
    </submittedName>
</protein>
<sequence length="321" mass="37918">MIEYWPHYQSLELNKQVVSLFYNTRQKLSCNLSNSTNYMLYIDLLDNDNKQRLFSNVLIELEIIILDMIALDLTITSIKLLSSKILFDLIYKSLKRFTPNLEYDYNVFFTKFSVYLKIVLNEYYLLIECLLIYLTHGSSKIQSQFFVFNYEKTPISHVYILFENLLVQVSDVIIYCIVSKIDSLFSIITFIKNNNLSNTSYFSIRSIAFFLNTLLIQNIIQLYINQPKSIYNSRYKVWLLTSSGLVVKYIRVSRLYDICLLSKWQLLILFLVELQDLIVPQVEKFVFIISKIFLYVLVSFLGNSVIFCIRFILGGVYNNYK</sequence>
<keyword evidence="2" id="KW-0934">Plastid</keyword>
<keyword evidence="1" id="KW-0472">Membrane</keyword>
<organism evidence="2">
    <name type="scientific">Hypnea pannosa</name>
    <dbReference type="NCBI Taxonomy" id="105607"/>
    <lineage>
        <taxon>Eukaryota</taxon>
        <taxon>Rhodophyta</taxon>
        <taxon>Florideophyceae</taxon>
        <taxon>Rhodymeniophycidae</taxon>
        <taxon>Gigartinales</taxon>
        <taxon>Hypneaceae</taxon>
        <taxon>Hypnea</taxon>
    </lineage>
</organism>
<geneLocation type="plastid" evidence="2"/>
<evidence type="ECO:0000256" key="1">
    <source>
        <dbReference type="SAM" id="Phobius"/>
    </source>
</evidence>
<dbReference type="PIRSF" id="PIRSF036962">
    <property type="entry name" value="UCP036962_SignTr_Ycf55"/>
    <property type="match status" value="1"/>
</dbReference>
<reference evidence="2" key="1">
    <citation type="journal article" date="2019" name="Mol. Phylogenet. Evol.">
        <title>Morphological evolution and classification of the red algal order Ceramiales inferred using plastid phylogenomics.</title>
        <authorList>
            <person name="Diaz-Tapia P."/>
            <person name="Pasella M.M."/>
            <person name="Verbruggen H."/>
            <person name="Maggs C.A."/>
        </authorList>
    </citation>
    <scope>NUCLEOTIDE SEQUENCE</scope>
    <source>
        <strain evidence="2">HV05551</strain>
    </source>
</reference>